<comment type="caution">
    <text evidence="1">The sequence shown here is derived from an EMBL/GenBank/DDBJ whole genome shotgun (WGS) entry which is preliminary data.</text>
</comment>
<reference evidence="1 2" key="1">
    <citation type="journal article" date="2018" name="Front. Microbiol.">
        <title>An Investigation of an Acute Gastroenteritis Outbreak: Cronobacter sakazakii, a Potential Cause of Food-Borne Illness.</title>
        <authorList>
            <person name="Yong W."/>
            <person name="Guo B."/>
            <person name="Shi X."/>
            <person name="Cheng T."/>
            <person name="Chen M."/>
            <person name="Jiang X."/>
            <person name="Ye Y."/>
            <person name="Wang J."/>
            <person name="Xie G."/>
            <person name="Ding J."/>
        </authorList>
    </citation>
    <scope>NUCLEOTIDE SEQUENCE [LARGE SCALE GENOMIC DNA]</scope>
    <source>
        <strain evidence="1 2">S1</strain>
    </source>
</reference>
<organism evidence="1 2">
    <name type="scientific">Cronobacter malonaticus</name>
    <dbReference type="NCBI Taxonomy" id="413503"/>
    <lineage>
        <taxon>Bacteria</taxon>
        <taxon>Pseudomonadati</taxon>
        <taxon>Pseudomonadota</taxon>
        <taxon>Gammaproteobacteria</taxon>
        <taxon>Enterobacterales</taxon>
        <taxon>Enterobacteriaceae</taxon>
        <taxon>Cronobacter</taxon>
    </lineage>
</organism>
<sequence>MKNEKLKHEVFEELACQLERQNLWRRAAHVYLAAFDASKSNRDRERLAKKRTQCLKMSNRAGYVEGRCYLAGNYVGEL</sequence>
<dbReference type="InterPro" id="IPR024684">
    <property type="entry name" value="Tscrpt_act_PerC/SfV_Orf40"/>
</dbReference>
<dbReference type="AlphaFoldDB" id="A0A423XQA0"/>
<accession>A0A423XQA0</accession>
<dbReference type="Proteomes" id="UP000285793">
    <property type="component" value="Unassembled WGS sequence"/>
</dbReference>
<dbReference type="EMBL" id="PQJL01000030">
    <property type="protein sequence ID" value="ROW58547.1"/>
    <property type="molecule type" value="Genomic_DNA"/>
</dbReference>
<protein>
    <recommendedName>
        <fullName evidence="3">PerC family transcriptional regulator</fullName>
    </recommendedName>
</protein>
<name>A0A423XQA0_9ENTR</name>
<evidence type="ECO:0000313" key="1">
    <source>
        <dbReference type="EMBL" id="ROW58547.1"/>
    </source>
</evidence>
<dbReference type="RefSeq" id="WP_104669029.1">
    <property type="nucleotide sequence ID" value="NZ_PQJL01000030.1"/>
</dbReference>
<gene>
    <name evidence="1" type="ORF">C3E80_20795</name>
</gene>
<proteinExistence type="predicted"/>
<dbReference type="Pfam" id="PF06069">
    <property type="entry name" value="PerC"/>
    <property type="match status" value="1"/>
</dbReference>
<evidence type="ECO:0008006" key="3">
    <source>
        <dbReference type="Google" id="ProtNLM"/>
    </source>
</evidence>
<evidence type="ECO:0000313" key="2">
    <source>
        <dbReference type="Proteomes" id="UP000285793"/>
    </source>
</evidence>